<keyword evidence="1" id="KW-0597">Phosphoprotein</keyword>
<evidence type="ECO:0000313" key="4">
    <source>
        <dbReference type="Proteomes" id="UP000054223"/>
    </source>
</evidence>
<dbReference type="InterPro" id="IPR011047">
    <property type="entry name" value="Quinoprotein_ADH-like_sf"/>
</dbReference>
<dbReference type="InterPro" id="IPR013783">
    <property type="entry name" value="Ig-like_fold"/>
</dbReference>
<dbReference type="InterPro" id="IPR011110">
    <property type="entry name" value="Reg_prop"/>
</dbReference>
<dbReference type="Pfam" id="PF07494">
    <property type="entry name" value="Reg_prop"/>
    <property type="match status" value="11"/>
</dbReference>
<dbReference type="SUPFAM" id="SSF63829">
    <property type="entry name" value="Calcium-dependent phosphotriesterase"/>
    <property type="match status" value="3"/>
</dbReference>
<dbReference type="SUPFAM" id="SSF55874">
    <property type="entry name" value="ATPase domain of HSP90 chaperone/DNA topoisomerase II/histidine kinase"/>
    <property type="match status" value="1"/>
</dbReference>
<dbReference type="Pfam" id="PF07730">
    <property type="entry name" value="HisKA_3"/>
    <property type="match status" value="1"/>
</dbReference>
<dbReference type="GO" id="GO:0046983">
    <property type="term" value="F:protein dimerization activity"/>
    <property type="evidence" value="ECO:0007669"/>
    <property type="project" value="InterPro"/>
</dbReference>
<dbReference type="AlphaFoldDB" id="A0A9X0L611"/>
<feature type="domain" description="Histidine kinase" evidence="2">
    <location>
        <begin position="832"/>
        <end position="1026"/>
    </location>
</feature>
<dbReference type="InterPro" id="IPR011123">
    <property type="entry name" value="Y_Y_Y"/>
</dbReference>
<dbReference type="GO" id="GO:0016020">
    <property type="term" value="C:membrane"/>
    <property type="evidence" value="ECO:0007669"/>
    <property type="project" value="InterPro"/>
</dbReference>
<dbReference type="FunFam" id="2.60.40.10:FF:000791">
    <property type="entry name" value="Two-component system sensor histidine kinase/response regulator"/>
    <property type="match status" value="1"/>
</dbReference>
<evidence type="ECO:0000256" key="1">
    <source>
        <dbReference type="ARBA" id="ARBA00022553"/>
    </source>
</evidence>
<dbReference type="Pfam" id="PF07495">
    <property type="entry name" value="Y_Y_Y"/>
    <property type="match status" value="1"/>
</dbReference>
<dbReference type="OrthoDB" id="9797097at2"/>
<protein>
    <recommendedName>
        <fullName evidence="2">Histidine kinase domain-containing protein</fullName>
    </recommendedName>
</protein>
<dbReference type="InterPro" id="IPR005467">
    <property type="entry name" value="His_kinase_dom"/>
</dbReference>
<dbReference type="GO" id="GO:0000155">
    <property type="term" value="F:phosphorelay sensor kinase activity"/>
    <property type="evidence" value="ECO:0007669"/>
    <property type="project" value="InterPro"/>
</dbReference>
<dbReference type="Gene3D" id="3.30.565.10">
    <property type="entry name" value="Histidine kinase-like ATPase, C-terminal domain"/>
    <property type="match status" value="1"/>
</dbReference>
<proteinExistence type="predicted"/>
<dbReference type="PROSITE" id="PS50109">
    <property type="entry name" value="HIS_KIN"/>
    <property type="match status" value="1"/>
</dbReference>
<dbReference type="InterPro" id="IPR003594">
    <property type="entry name" value="HATPase_dom"/>
</dbReference>
<dbReference type="Pfam" id="PF02518">
    <property type="entry name" value="HATPase_c"/>
    <property type="match status" value="1"/>
</dbReference>
<dbReference type="RefSeq" id="WP_059067126.1">
    <property type="nucleotide sequence ID" value="NZ_LNAL01000003.1"/>
</dbReference>
<sequence length="1026" mass="115260">MTRFGFLQLPRLYFLLATCCWLLASSWGLAQNLTFRTLTSQNGLSENNVYAIVQDQRGFLWLATQDGLNRYDGASFRVFRSDPQVRGSLGSNFVLALAADKKGGVWVGTGGGGLACFDPLTERFRIYETGGPGTLADNFVRAVYADRQGRIWAGTEGGLHLLNPTTGKFRLFKHSASVSGSVRGNSIRSIAQSADGRVWVGTGEGRVSYANEQTGELVPLPNWQHGDAIKDLEPTTDNGLWVATEHTGLYYLGLNTNQQVHYQHEPGKEGGLPTDDIRNLLVDSQGRLWAGTAAGLCRYNTRTRDFEVWRHQQNAPRGLPTDRVHSIFEDRSGLYWVGTEQGLSSFDPRPNAFTQPIPHRVTGPIWSMAEDARRNLWFGSEALGLHRLEPLTGRITTYRSNENDPESLPEDFIRALLPDRDGRLWVGTQSQGLAYLDPATGRFRRFRHNPADPTSLSDDFIRCIYQDKQGRLWVGTEGGLNLFDPVSGRSAVYRHNPRDPRSLSSNFVRCIFQDKRGRIWVGVGGGGLCLFDPRTGHCRTFRANQTDPHSLSNNFVRCMLEDEQGRLWLGTEGGGLTCMVDAEKGRFVTYRERQGLPNNVIYGMSADGRGGLWMATNKGVAQFTPNTGKFRTYDMRDGLPQDEHNAGAYLRTADGRLLFGGPNGAVAFYPTAVRHNPVPPPVVLTRFRKFNQPAELDTSITESREIRLTPRDYLFSIEFAALNYRLPDKHRFMYKLENFDDNWIDAGNQHQATYTNLDPGTYTFRVRAANNDGVWSPNGTALRLIVEPPWYQTWWFRILASWFVFGLLFLAYRVRVSQLLALERVRHNIARDLHDDMGSTLSSISILSQLARTHQQRGSVEQSSQLLEQIGESSRRMLDSMDDIVWAINPAHDSMESVTSRMRSFASDVLEARGIDFIFKVAPEVTEHRLPMRARREFFLLFKEAVNNLAKYSKAEFASIKLDYENRHLVLRVQDDGVGFDPNAPAQGGGNGMTNMRSRAAAIKARLHIDTAPGQGTKLELLVPMK</sequence>
<comment type="caution">
    <text evidence="3">The sequence shown here is derived from an EMBL/GenBank/DDBJ whole genome shotgun (WGS) entry which is preliminary data.</text>
</comment>
<dbReference type="Gene3D" id="2.130.10.10">
    <property type="entry name" value="YVTN repeat-like/Quinoprotein amine dehydrogenase"/>
    <property type="match status" value="3"/>
</dbReference>
<accession>A0A9X0L611</accession>
<dbReference type="Proteomes" id="UP000054223">
    <property type="component" value="Unassembled WGS sequence"/>
</dbReference>
<dbReference type="InterPro" id="IPR036890">
    <property type="entry name" value="HATPase_C_sf"/>
</dbReference>
<dbReference type="CDD" id="cd00146">
    <property type="entry name" value="PKD"/>
    <property type="match status" value="1"/>
</dbReference>
<reference evidence="3 4" key="1">
    <citation type="submission" date="2015-11" db="EMBL/GenBank/DDBJ databases">
        <title>Solirubrum puertoriconensis gen. nov. an environmental bacteria isolated in Puerto Rico.</title>
        <authorList>
            <person name="Cuebas-Irizarry M.F."/>
            <person name="Montalvo-Rodriguez R."/>
        </authorList>
    </citation>
    <scope>NUCLEOTIDE SEQUENCE [LARGE SCALE GENOMIC DNA]</scope>
    <source>
        <strain evidence="3 4">MC1A</strain>
    </source>
</reference>
<keyword evidence="4" id="KW-1185">Reference proteome</keyword>
<name>A0A9X0L611_SOLP1</name>
<evidence type="ECO:0000259" key="2">
    <source>
        <dbReference type="PROSITE" id="PS50109"/>
    </source>
</evidence>
<organism evidence="3 4">
    <name type="scientific">Solirubrum puertoriconensis</name>
    <dbReference type="NCBI Taxonomy" id="1751427"/>
    <lineage>
        <taxon>Bacteria</taxon>
        <taxon>Pseudomonadati</taxon>
        <taxon>Bacteroidota</taxon>
        <taxon>Cytophagia</taxon>
        <taxon>Cytophagales</taxon>
    </lineage>
</organism>
<dbReference type="Gene3D" id="2.60.40.10">
    <property type="entry name" value="Immunoglobulins"/>
    <property type="match status" value="1"/>
</dbReference>
<dbReference type="InterPro" id="IPR011712">
    <property type="entry name" value="Sig_transdc_His_kin_sub3_dim/P"/>
</dbReference>
<dbReference type="InterPro" id="IPR036116">
    <property type="entry name" value="FN3_sf"/>
</dbReference>
<dbReference type="InterPro" id="IPR003961">
    <property type="entry name" value="FN3_dom"/>
</dbReference>
<evidence type="ECO:0000313" key="3">
    <source>
        <dbReference type="EMBL" id="KUG09306.1"/>
    </source>
</evidence>
<dbReference type="PANTHER" id="PTHR43547">
    <property type="entry name" value="TWO-COMPONENT HISTIDINE KINASE"/>
    <property type="match status" value="1"/>
</dbReference>
<dbReference type="EMBL" id="LNAL01000003">
    <property type="protein sequence ID" value="KUG09306.1"/>
    <property type="molecule type" value="Genomic_DNA"/>
</dbReference>
<dbReference type="SUPFAM" id="SSF49265">
    <property type="entry name" value="Fibronectin type III"/>
    <property type="match status" value="1"/>
</dbReference>
<gene>
    <name evidence="3" type="ORF">ASU33_16330</name>
</gene>
<dbReference type="InterPro" id="IPR015943">
    <property type="entry name" value="WD40/YVTN_repeat-like_dom_sf"/>
</dbReference>
<dbReference type="Gene3D" id="1.20.5.1930">
    <property type="match status" value="1"/>
</dbReference>
<dbReference type="CDD" id="cd16917">
    <property type="entry name" value="HATPase_UhpB-NarQ-NarX-like"/>
    <property type="match status" value="1"/>
</dbReference>
<dbReference type="SUPFAM" id="SSF50998">
    <property type="entry name" value="Quinoprotein alcohol dehydrogenase-like"/>
    <property type="match status" value="1"/>
</dbReference>
<dbReference type="CDD" id="cd00063">
    <property type="entry name" value="FN3"/>
    <property type="match status" value="1"/>
</dbReference>
<dbReference type="PANTHER" id="PTHR43547:SF2">
    <property type="entry name" value="HYBRID SIGNAL TRANSDUCTION HISTIDINE KINASE C"/>
    <property type="match status" value="1"/>
</dbReference>